<comment type="subcellular location">
    <subcellularLocation>
        <location evidence="1">Membrane</location>
        <topology evidence="1">Multi-pass membrane protein</topology>
    </subcellularLocation>
</comment>
<dbReference type="InterPro" id="IPR007016">
    <property type="entry name" value="O-antigen_ligase-rel_domated"/>
</dbReference>
<dbReference type="Proteomes" id="UP000647172">
    <property type="component" value="Unassembled WGS sequence"/>
</dbReference>
<keyword evidence="3 5" id="KW-1133">Transmembrane helix</keyword>
<dbReference type="Pfam" id="PF04932">
    <property type="entry name" value="Wzy_C"/>
    <property type="match status" value="1"/>
</dbReference>
<feature type="transmembrane region" description="Helical" evidence="5">
    <location>
        <begin position="365"/>
        <end position="384"/>
    </location>
</feature>
<organism evidence="7 8">
    <name type="scientific">Actinoplanes nipponensis</name>
    <dbReference type="NCBI Taxonomy" id="135950"/>
    <lineage>
        <taxon>Bacteria</taxon>
        <taxon>Bacillati</taxon>
        <taxon>Actinomycetota</taxon>
        <taxon>Actinomycetes</taxon>
        <taxon>Micromonosporales</taxon>
        <taxon>Micromonosporaceae</taxon>
        <taxon>Actinoplanes</taxon>
    </lineage>
</organism>
<sequence>MRRGGAYAGIVVLGVLAGAAFACQPLWTVGALAAASFVAITLHRFAWGVALWVPSFFVAGDPRGKALLMAGFVVCSLVWVADVLARRRAVLAGLGRFRPWLLAVPAFAVWLVVTLAWAQDPPAAIDEEWRWMLAIEVFMIVLTGVTRAADMLLVLVAWVAGAAVAAASALLSFQSGGQLGASNTLDDRLAGAAGDPNYLASRLIAGMILVFGLLRVVRSRTGRVLLVLTLPLLGAATAGTGSRGGLLAVVLAGVVALVVFRHKARVVLIPALAVLASGALWFALFPQFWLRVTEFDDGGSGRSDLWRAATRLASGHPAAGIGLGNFPSREAALALDIGPVLDARALAEDRRVVHNTYLQLWTETGAIGLALFLIIVGGCVWCCLRAARTYDRLGQARLADLSRVVVVAVAAFAGSAMFISMGRAYEFWVLFALGPVLLAVAHARTATAAPRPNEVAREPAR</sequence>
<keyword evidence="8" id="KW-1185">Reference proteome</keyword>
<feature type="transmembrane region" description="Helical" evidence="5">
    <location>
        <begin position="152"/>
        <end position="176"/>
    </location>
</feature>
<evidence type="ECO:0000259" key="6">
    <source>
        <dbReference type="Pfam" id="PF04932"/>
    </source>
</evidence>
<dbReference type="GO" id="GO:0016020">
    <property type="term" value="C:membrane"/>
    <property type="evidence" value="ECO:0007669"/>
    <property type="project" value="UniProtKB-SubCell"/>
</dbReference>
<evidence type="ECO:0000313" key="8">
    <source>
        <dbReference type="Proteomes" id="UP000647172"/>
    </source>
</evidence>
<feature type="transmembrane region" description="Helical" evidence="5">
    <location>
        <begin position="404"/>
        <end position="421"/>
    </location>
</feature>
<feature type="transmembrane region" description="Helical" evidence="5">
    <location>
        <begin position="221"/>
        <end position="238"/>
    </location>
</feature>
<feature type="domain" description="O-antigen ligase-related" evidence="6">
    <location>
        <begin position="232"/>
        <end position="373"/>
    </location>
</feature>
<protein>
    <recommendedName>
        <fullName evidence="6">O-antigen ligase-related domain-containing protein</fullName>
    </recommendedName>
</protein>
<dbReference type="InterPro" id="IPR051533">
    <property type="entry name" value="WaaL-like"/>
</dbReference>
<reference evidence="7" key="1">
    <citation type="submission" date="2021-01" db="EMBL/GenBank/DDBJ databases">
        <title>Whole genome shotgun sequence of Actinoplanes nipponensis NBRC 14063.</title>
        <authorList>
            <person name="Komaki H."/>
            <person name="Tamura T."/>
        </authorList>
    </citation>
    <scope>NUCLEOTIDE SEQUENCE</scope>
    <source>
        <strain evidence="7">NBRC 14063</strain>
    </source>
</reference>
<feature type="transmembrane region" description="Helical" evidence="5">
    <location>
        <begin position="129"/>
        <end position="145"/>
    </location>
</feature>
<dbReference type="EMBL" id="BOMQ01000008">
    <property type="protein sequence ID" value="GIE46950.1"/>
    <property type="molecule type" value="Genomic_DNA"/>
</dbReference>
<evidence type="ECO:0000256" key="2">
    <source>
        <dbReference type="ARBA" id="ARBA00022692"/>
    </source>
</evidence>
<evidence type="ECO:0000313" key="7">
    <source>
        <dbReference type="EMBL" id="GIE46950.1"/>
    </source>
</evidence>
<dbReference type="PANTHER" id="PTHR37422:SF13">
    <property type="entry name" value="LIPOPOLYSACCHARIDE BIOSYNTHESIS PROTEIN PA4999-RELATED"/>
    <property type="match status" value="1"/>
</dbReference>
<evidence type="ECO:0000256" key="1">
    <source>
        <dbReference type="ARBA" id="ARBA00004141"/>
    </source>
</evidence>
<accession>A0A919JCQ0</accession>
<keyword evidence="2 5" id="KW-0812">Transmembrane</keyword>
<evidence type="ECO:0000256" key="3">
    <source>
        <dbReference type="ARBA" id="ARBA00022989"/>
    </source>
</evidence>
<feature type="transmembrane region" description="Helical" evidence="5">
    <location>
        <begin position="267"/>
        <end position="289"/>
    </location>
</feature>
<feature type="transmembrane region" description="Helical" evidence="5">
    <location>
        <begin position="244"/>
        <end position="260"/>
    </location>
</feature>
<feature type="transmembrane region" description="Helical" evidence="5">
    <location>
        <begin position="66"/>
        <end position="85"/>
    </location>
</feature>
<gene>
    <name evidence="7" type="ORF">Ani05nite_04840</name>
</gene>
<feature type="transmembrane region" description="Helical" evidence="5">
    <location>
        <begin position="427"/>
        <end position="443"/>
    </location>
</feature>
<evidence type="ECO:0000256" key="5">
    <source>
        <dbReference type="SAM" id="Phobius"/>
    </source>
</evidence>
<comment type="caution">
    <text evidence="7">The sequence shown here is derived from an EMBL/GenBank/DDBJ whole genome shotgun (WGS) entry which is preliminary data.</text>
</comment>
<feature type="transmembrane region" description="Helical" evidence="5">
    <location>
        <begin position="196"/>
        <end position="214"/>
    </location>
</feature>
<proteinExistence type="predicted"/>
<feature type="transmembrane region" description="Helical" evidence="5">
    <location>
        <begin position="97"/>
        <end position="117"/>
    </location>
</feature>
<feature type="transmembrane region" description="Helical" evidence="5">
    <location>
        <begin position="6"/>
        <end position="23"/>
    </location>
</feature>
<dbReference type="AlphaFoldDB" id="A0A919JCQ0"/>
<dbReference type="PROSITE" id="PS51257">
    <property type="entry name" value="PROKAR_LIPOPROTEIN"/>
    <property type="match status" value="1"/>
</dbReference>
<feature type="transmembrane region" description="Helical" evidence="5">
    <location>
        <begin position="30"/>
        <end position="54"/>
    </location>
</feature>
<evidence type="ECO:0000256" key="4">
    <source>
        <dbReference type="ARBA" id="ARBA00023136"/>
    </source>
</evidence>
<name>A0A919JCQ0_9ACTN</name>
<dbReference type="PANTHER" id="PTHR37422">
    <property type="entry name" value="TEICHURONIC ACID BIOSYNTHESIS PROTEIN TUAE"/>
    <property type="match status" value="1"/>
</dbReference>
<keyword evidence="4 5" id="KW-0472">Membrane</keyword>